<keyword evidence="7 9" id="KW-0975">Bacterial flagellum</keyword>
<evidence type="ECO:0000313" key="11">
    <source>
        <dbReference type="Proteomes" id="UP000323671"/>
    </source>
</evidence>
<evidence type="ECO:0000256" key="6">
    <source>
        <dbReference type="ARBA" id="ARBA00023136"/>
    </source>
</evidence>
<dbReference type="PROSITE" id="PS51257">
    <property type="entry name" value="PROKAR_LIPOPROTEIN"/>
    <property type="match status" value="1"/>
</dbReference>
<dbReference type="HAMAP" id="MF_00415">
    <property type="entry name" value="FlgH"/>
    <property type="match status" value="1"/>
</dbReference>
<keyword evidence="9" id="KW-0449">Lipoprotein</keyword>
<dbReference type="Pfam" id="PF02107">
    <property type="entry name" value="FlgH"/>
    <property type="match status" value="1"/>
</dbReference>
<keyword evidence="8 9" id="KW-0998">Cell outer membrane</keyword>
<proteinExistence type="inferred from homology"/>
<sequence length="228" mass="24033">MNALTRLHGWVMPVLAGALAILSGCTSVPPTNVHQPMTARPQARPEIVAGNGSIFQNANFRPLFEDRRARFVGDTITISITENTNASTNQATKASRDGSIKAAVPTLSGLPGKSFLGMGLDASSNTSLDGKGQSNNTNVFSGTITATVIEVLPNGNLLVSGEKQVSVGAQQEFVRLSGVINPLFVGPNNTIASSQVADARIEYKSAGFISEAQVMGWLARFFLTVLPF</sequence>
<keyword evidence="6 9" id="KW-0472">Membrane</keyword>
<comment type="function">
    <text evidence="1 9">Assembles around the rod to form the L-ring and probably protects the motor/basal body from shearing forces during rotation.</text>
</comment>
<evidence type="ECO:0000256" key="5">
    <source>
        <dbReference type="ARBA" id="ARBA00022729"/>
    </source>
</evidence>
<dbReference type="Proteomes" id="UP000323671">
    <property type="component" value="Chromosome"/>
</dbReference>
<evidence type="ECO:0000256" key="3">
    <source>
        <dbReference type="ARBA" id="ARBA00006929"/>
    </source>
</evidence>
<dbReference type="RefSeq" id="WP_246154333.1">
    <property type="nucleotide sequence ID" value="NZ_CP022579.1"/>
</dbReference>
<dbReference type="GO" id="GO:0071973">
    <property type="term" value="P:bacterial-type flagellum-dependent cell motility"/>
    <property type="evidence" value="ECO:0007669"/>
    <property type="project" value="InterPro"/>
</dbReference>
<keyword evidence="11" id="KW-1185">Reference proteome</keyword>
<evidence type="ECO:0000256" key="2">
    <source>
        <dbReference type="ARBA" id="ARBA00004370"/>
    </source>
</evidence>
<comment type="subcellular location">
    <subcellularLocation>
        <location evidence="9">Cell outer membrane</location>
        <topology evidence="9">Lipid-anchor</topology>
    </subcellularLocation>
    <subcellularLocation>
        <location evidence="9">Bacterial flagellum basal body</location>
    </subcellularLocation>
    <subcellularLocation>
        <location evidence="2">Membrane</location>
    </subcellularLocation>
</comment>
<dbReference type="GO" id="GO:0009279">
    <property type="term" value="C:cell outer membrane"/>
    <property type="evidence" value="ECO:0007669"/>
    <property type="project" value="UniProtKB-SubCell"/>
</dbReference>
<comment type="subunit">
    <text evidence="4 9">The basal body constitutes a major portion of the flagellar organelle and consists of four rings (L,P,S, and M) mounted on a central rod.</text>
</comment>
<evidence type="ECO:0000313" key="10">
    <source>
        <dbReference type="EMBL" id="QEL64372.1"/>
    </source>
</evidence>
<accession>A0A5C1E616</accession>
<name>A0A5C1E616_9RHOO</name>
<dbReference type="GO" id="GO:0003774">
    <property type="term" value="F:cytoskeletal motor activity"/>
    <property type="evidence" value="ECO:0007669"/>
    <property type="project" value="InterPro"/>
</dbReference>
<dbReference type="EMBL" id="CP022579">
    <property type="protein sequence ID" value="QEL64372.1"/>
    <property type="molecule type" value="Genomic_DNA"/>
</dbReference>
<keyword evidence="10" id="KW-0969">Cilium</keyword>
<dbReference type="PRINTS" id="PR01008">
    <property type="entry name" value="FLGLRINGFLGH"/>
</dbReference>
<dbReference type="KEGG" id="otr:OTERR_08960"/>
<keyword evidence="10" id="KW-0282">Flagellum</keyword>
<organism evidence="10 11">
    <name type="scientific">Oryzomicrobium terrae</name>
    <dbReference type="NCBI Taxonomy" id="1735038"/>
    <lineage>
        <taxon>Bacteria</taxon>
        <taxon>Pseudomonadati</taxon>
        <taxon>Pseudomonadota</taxon>
        <taxon>Betaproteobacteria</taxon>
        <taxon>Rhodocyclales</taxon>
        <taxon>Rhodocyclaceae</taxon>
        <taxon>Oryzomicrobium</taxon>
    </lineage>
</organism>
<evidence type="ECO:0000256" key="1">
    <source>
        <dbReference type="ARBA" id="ARBA00002591"/>
    </source>
</evidence>
<keyword evidence="5 9" id="KW-0732">Signal</keyword>
<comment type="similarity">
    <text evidence="3 9">Belongs to the FlgH family.</text>
</comment>
<reference evidence="10 11" key="1">
    <citation type="submission" date="2017-07" db="EMBL/GenBank/DDBJ databases">
        <title>Complete genome sequence of Oryzomicrobium terrae TPP412.</title>
        <authorList>
            <person name="Chiu L.-W."/>
            <person name="Lo K.-J."/>
            <person name="Tsai Y.-M."/>
            <person name="Lin S.-S."/>
            <person name="Kuo C.-H."/>
            <person name="Liu C.-T."/>
        </authorList>
    </citation>
    <scope>NUCLEOTIDE SEQUENCE [LARGE SCALE GENOMIC DNA]</scope>
    <source>
        <strain evidence="10 11">TPP412</strain>
    </source>
</reference>
<dbReference type="PANTHER" id="PTHR34933">
    <property type="entry name" value="FLAGELLAR L-RING PROTEIN"/>
    <property type="match status" value="1"/>
</dbReference>
<evidence type="ECO:0000256" key="4">
    <source>
        <dbReference type="ARBA" id="ARBA00011439"/>
    </source>
</evidence>
<protein>
    <recommendedName>
        <fullName evidence="9">Flagellar L-ring protein</fullName>
    </recommendedName>
    <alternativeName>
        <fullName evidence="9">Basal body L-ring protein</fullName>
    </alternativeName>
</protein>
<dbReference type="GO" id="GO:0009427">
    <property type="term" value="C:bacterial-type flagellum basal body, distal rod, L ring"/>
    <property type="evidence" value="ECO:0007669"/>
    <property type="project" value="InterPro"/>
</dbReference>
<dbReference type="InterPro" id="IPR000527">
    <property type="entry name" value="Flag_Lring"/>
</dbReference>
<keyword evidence="10" id="KW-0966">Cell projection</keyword>
<dbReference type="PANTHER" id="PTHR34933:SF3">
    <property type="entry name" value="FLAGELLAR L-RING PROTEIN"/>
    <property type="match status" value="1"/>
</dbReference>
<evidence type="ECO:0000256" key="8">
    <source>
        <dbReference type="ARBA" id="ARBA00023237"/>
    </source>
</evidence>
<dbReference type="AlphaFoldDB" id="A0A5C1E616"/>
<evidence type="ECO:0000256" key="9">
    <source>
        <dbReference type="HAMAP-Rule" id="MF_00415"/>
    </source>
</evidence>
<gene>
    <name evidence="9 10" type="primary">flgH</name>
    <name evidence="10" type="ORF">OTERR_08960</name>
</gene>
<evidence type="ECO:0000256" key="7">
    <source>
        <dbReference type="ARBA" id="ARBA00023143"/>
    </source>
</evidence>